<dbReference type="Gene3D" id="3.10.20.30">
    <property type="match status" value="1"/>
</dbReference>
<proteinExistence type="predicted"/>
<keyword evidence="7" id="KW-1185">Reference proteome</keyword>
<dbReference type="InterPro" id="IPR036884">
    <property type="entry name" value="2Fe-2S-bd_dom_sf"/>
</dbReference>
<dbReference type="Pfam" id="PF00111">
    <property type="entry name" value="Fer2"/>
    <property type="match status" value="1"/>
</dbReference>
<dbReference type="InterPro" id="IPR051452">
    <property type="entry name" value="Diverse_Oxidoreductases"/>
</dbReference>
<keyword evidence="1" id="KW-0001">2Fe-2S</keyword>
<comment type="caution">
    <text evidence="6">The sequence shown here is derived from an EMBL/GenBank/DDBJ whole genome shotgun (WGS) entry which is preliminary data.</text>
</comment>
<dbReference type="SUPFAM" id="SSF54292">
    <property type="entry name" value="2Fe-2S ferredoxin-like"/>
    <property type="match status" value="1"/>
</dbReference>
<reference evidence="6 7" key="1">
    <citation type="submission" date="2024-09" db="EMBL/GenBank/DDBJ databases">
        <authorList>
            <person name="Sun Q."/>
            <person name="Mori K."/>
        </authorList>
    </citation>
    <scope>NUCLEOTIDE SEQUENCE [LARGE SCALE GENOMIC DNA]</scope>
    <source>
        <strain evidence="6 7">JCM 15389</strain>
    </source>
</reference>
<accession>A0ABV6C542</accession>
<evidence type="ECO:0000259" key="5">
    <source>
        <dbReference type="PROSITE" id="PS51085"/>
    </source>
</evidence>
<dbReference type="PANTHER" id="PTHR44379">
    <property type="entry name" value="OXIDOREDUCTASE WITH IRON-SULFUR SUBUNIT"/>
    <property type="match status" value="1"/>
</dbReference>
<protein>
    <submittedName>
        <fullName evidence="6">(2Fe-2S)-binding protein</fullName>
    </submittedName>
</protein>
<dbReference type="RefSeq" id="WP_377790470.1">
    <property type="nucleotide sequence ID" value="NZ_JBHLYQ010000161.1"/>
</dbReference>
<keyword evidence="3" id="KW-0408">Iron</keyword>
<dbReference type="PROSITE" id="PS51085">
    <property type="entry name" value="2FE2S_FER_2"/>
    <property type="match status" value="1"/>
</dbReference>
<evidence type="ECO:0000313" key="7">
    <source>
        <dbReference type="Proteomes" id="UP001589788"/>
    </source>
</evidence>
<gene>
    <name evidence="6" type="ORF">ACFFRE_11810</name>
</gene>
<evidence type="ECO:0000313" key="6">
    <source>
        <dbReference type="EMBL" id="MFC0082815.1"/>
    </source>
</evidence>
<name>A0ABV6C542_9ACTN</name>
<dbReference type="EMBL" id="JBHLYQ010000161">
    <property type="protein sequence ID" value="MFC0082815.1"/>
    <property type="molecule type" value="Genomic_DNA"/>
</dbReference>
<evidence type="ECO:0000256" key="4">
    <source>
        <dbReference type="ARBA" id="ARBA00023014"/>
    </source>
</evidence>
<dbReference type="Gene3D" id="1.10.150.120">
    <property type="entry name" value="[2Fe-2S]-binding domain"/>
    <property type="match status" value="1"/>
</dbReference>
<organism evidence="6 7">
    <name type="scientific">Aciditerrimonas ferrireducens</name>
    <dbReference type="NCBI Taxonomy" id="667306"/>
    <lineage>
        <taxon>Bacteria</taxon>
        <taxon>Bacillati</taxon>
        <taxon>Actinomycetota</taxon>
        <taxon>Acidimicrobiia</taxon>
        <taxon>Acidimicrobiales</taxon>
        <taxon>Acidimicrobiaceae</taxon>
        <taxon>Aciditerrimonas</taxon>
    </lineage>
</organism>
<dbReference type="SUPFAM" id="SSF47741">
    <property type="entry name" value="CO dehydrogenase ISP C-domain like"/>
    <property type="match status" value="1"/>
</dbReference>
<keyword evidence="2" id="KW-0479">Metal-binding</keyword>
<dbReference type="InterPro" id="IPR001041">
    <property type="entry name" value="2Fe-2S_ferredoxin-type"/>
</dbReference>
<evidence type="ECO:0000256" key="3">
    <source>
        <dbReference type="ARBA" id="ARBA00023004"/>
    </source>
</evidence>
<feature type="non-terminal residue" evidence="6">
    <location>
        <position position="151"/>
    </location>
</feature>
<dbReference type="InterPro" id="IPR002888">
    <property type="entry name" value="2Fe-2S-bd"/>
</dbReference>
<feature type="domain" description="2Fe-2S ferredoxin-type" evidence="5">
    <location>
        <begin position="7"/>
        <end position="83"/>
    </location>
</feature>
<dbReference type="InterPro" id="IPR012675">
    <property type="entry name" value="Beta-grasp_dom_sf"/>
</dbReference>
<evidence type="ECO:0000256" key="2">
    <source>
        <dbReference type="ARBA" id="ARBA00022723"/>
    </source>
</evidence>
<evidence type="ECO:0000256" key="1">
    <source>
        <dbReference type="ARBA" id="ARBA00022714"/>
    </source>
</evidence>
<dbReference type="Proteomes" id="UP001589788">
    <property type="component" value="Unassembled WGS sequence"/>
</dbReference>
<dbReference type="InterPro" id="IPR036010">
    <property type="entry name" value="2Fe-2S_ferredoxin-like_sf"/>
</dbReference>
<sequence length="151" mass="15906">MVDVPAGTLTLEVDGQVVQVPDDGSSLLEVLRQRLGARSPKDGCSPQGQCGCCTVWVDGQPRVACVTAARRVAGRRVTTLAGVPEAQRARWVQAFVDRGASQCGFCTPGIVLRVMALERVPGPVGPERAEEALAAHLCRCTGWRSVVAAAL</sequence>
<keyword evidence="4" id="KW-0411">Iron-sulfur</keyword>
<dbReference type="PANTHER" id="PTHR44379:SF8">
    <property type="entry name" value="XANTHINE DEHYDROGENASE IRON-SULFUR-BINDING SUBUNIT XDHC-RELATED"/>
    <property type="match status" value="1"/>
</dbReference>
<dbReference type="Pfam" id="PF01799">
    <property type="entry name" value="Fer2_2"/>
    <property type="match status" value="1"/>
</dbReference>